<dbReference type="InterPro" id="IPR001296">
    <property type="entry name" value="Glyco_trans_1"/>
</dbReference>
<evidence type="ECO:0000313" key="4">
    <source>
        <dbReference type="Proteomes" id="UP000028878"/>
    </source>
</evidence>
<dbReference type="GO" id="GO:0016757">
    <property type="term" value="F:glycosyltransferase activity"/>
    <property type="evidence" value="ECO:0007669"/>
    <property type="project" value="InterPro"/>
</dbReference>
<gene>
    <name evidence="3" type="ORF">BN948_02109</name>
</gene>
<evidence type="ECO:0000313" key="3">
    <source>
        <dbReference type="EMBL" id="CDN87684.1"/>
    </source>
</evidence>
<organism evidence="3 4">
    <name type="scientific">Hydrogenophaga intermedia</name>
    <dbReference type="NCBI Taxonomy" id="65786"/>
    <lineage>
        <taxon>Bacteria</taxon>
        <taxon>Pseudomonadati</taxon>
        <taxon>Pseudomonadota</taxon>
        <taxon>Betaproteobacteria</taxon>
        <taxon>Burkholderiales</taxon>
        <taxon>Comamonadaceae</taxon>
        <taxon>Hydrogenophaga</taxon>
    </lineage>
</organism>
<dbReference type="RefSeq" id="WP_009519364.1">
    <property type="nucleotide sequence ID" value="NZ_CCAE010000013.1"/>
</dbReference>
<accession>A0A1L1PG01</accession>
<dbReference type="PANTHER" id="PTHR45947:SF3">
    <property type="entry name" value="SULFOQUINOVOSYL TRANSFERASE SQD2"/>
    <property type="match status" value="1"/>
</dbReference>
<dbReference type="Gene3D" id="3.40.50.2000">
    <property type="entry name" value="Glycogen Phosphorylase B"/>
    <property type="match status" value="2"/>
</dbReference>
<dbReference type="CDD" id="cd03801">
    <property type="entry name" value="GT4_PimA-like"/>
    <property type="match status" value="1"/>
</dbReference>
<dbReference type="Pfam" id="PF00534">
    <property type="entry name" value="Glycos_transf_1"/>
    <property type="match status" value="1"/>
</dbReference>
<dbReference type="PANTHER" id="PTHR45947">
    <property type="entry name" value="SULFOQUINOVOSYL TRANSFERASE SQD2"/>
    <property type="match status" value="1"/>
</dbReference>
<evidence type="ECO:0000259" key="1">
    <source>
        <dbReference type="Pfam" id="PF00534"/>
    </source>
</evidence>
<evidence type="ECO:0000259" key="2">
    <source>
        <dbReference type="Pfam" id="PF13439"/>
    </source>
</evidence>
<feature type="domain" description="Glycosyltransferase subfamily 4-like N-terminal" evidence="2">
    <location>
        <begin position="22"/>
        <end position="193"/>
    </location>
</feature>
<reference evidence="4" key="1">
    <citation type="submission" date="2014-11" db="EMBL/GenBank/DDBJ databases">
        <title>Draft genome sequence of Hydrogenophaga intermedia S1.</title>
        <authorList>
            <person name="Gan H.M."/>
            <person name="Chew T.H."/>
            <person name="Stolz A."/>
        </authorList>
    </citation>
    <scope>NUCLEOTIDE SEQUENCE [LARGE SCALE GENOMIC DNA]</scope>
    <source>
        <strain evidence="4">S1</strain>
    </source>
</reference>
<dbReference type="EMBL" id="CCAE010000013">
    <property type="protein sequence ID" value="CDN87684.1"/>
    <property type="molecule type" value="Genomic_DNA"/>
</dbReference>
<name>A0A1L1PG01_HYDIT</name>
<dbReference type="Pfam" id="PF13439">
    <property type="entry name" value="Glyco_transf_4"/>
    <property type="match status" value="1"/>
</dbReference>
<keyword evidence="3" id="KW-0808">Transferase</keyword>
<proteinExistence type="predicted"/>
<protein>
    <submittedName>
        <fullName evidence="3">Glycosyl transferase, group 1 family</fullName>
    </submittedName>
</protein>
<sequence length="384" mass="43485">MKIAHLCLSCFYIDGYSYQENELVRQHVKDGHDVVVIASTEVYDQNRTLNYTQPGEYKGTDGARVIRLPYRRALPRAVMKKLRMHPGVDALLEREAPDVILFHGLCGWELLALKRYKARHPNARIFADSHEDFNNSARSFVSRQVLHRSYYKPILRCAQDSLEKVLCISMETIGFVRDFYGVPETKIEFFPLGGQILDDGEYAALRAAGRTKHGVAANQVLFVQSGKIDRAKKLIETLQAFAKTPDQRFRFLIAGHLHESLSSEIEILIKTDKRVKFIGWQSPEQLRELLCAADVYVQPGSQSATMQTSLCARCAVILDDVPSHHPYMNGNGWLLNAENRLDQVFAAIAVAPDTLQRMSQRSSEVAAKLLDYRVMAKRLTAPHP</sequence>
<dbReference type="AlphaFoldDB" id="A0A1L1PG01"/>
<dbReference type="SUPFAM" id="SSF53756">
    <property type="entry name" value="UDP-Glycosyltransferase/glycogen phosphorylase"/>
    <property type="match status" value="1"/>
</dbReference>
<keyword evidence="4" id="KW-1185">Reference proteome</keyword>
<dbReference type="InterPro" id="IPR050194">
    <property type="entry name" value="Glycosyltransferase_grp1"/>
</dbReference>
<dbReference type="InterPro" id="IPR028098">
    <property type="entry name" value="Glyco_trans_4-like_N"/>
</dbReference>
<dbReference type="Proteomes" id="UP000028878">
    <property type="component" value="Unassembled WGS sequence"/>
</dbReference>
<feature type="domain" description="Glycosyl transferase family 1" evidence="1">
    <location>
        <begin position="210"/>
        <end position="300"/>
    </location>
</feature>